<dbReference type="InterPro" id="IPR050622">
    <property type="entry name" value="CPA3_antiporter_subunitB"/>
</dbReference>
<dbReference type="GO" id="GO:0005886">
    <property type="term" value="C:plasma membrane"/>
    <property type="evidence" value="ECO:0007669"/>
    <property type="project" value="UniProtKB-SubCell"/>
</dbReference>
<dbReference type="EMBL" id="LNGC01000150">
    <property type="protein sequence ID" value="KYC47475.1"/>
    <property type="molecule type" value="Genomic_DNA"/>
</dbReference>
<organism evidence="9 10">
    <name type="scientific">Candidatus Methanofastidiosum methylothiophilum</name>
    <dbReference type="NCBI Taxonomy" id="1705564"/>
    <lineage>
        <taxon>Archaea</taxon>
        <taxon>Methanobacteriati</taxon>
        <taxon>Methanobacteriota</taxon>
        <taxon>Stenosarchaea group</taxon>
        <taxon>Candidatus Methanofastidiosia</taxon>
        <taxon>Candidatus Methanofastidiosales</taxon>
        <taxon>Candidatus Methanofastidiosaceae</taxon>
        <taxon>Candidatus Methanofastidiosum</taxon>
    </lineage>
</organism>
<sequence>MKTSDYQQGRNIIAGVSLLIASFVILKTLYQFSDYVIPGMSYLYNMYSGNIAPNVITVILFDFRGYDTLGETFILITAVITTTVVFGWGSLKGFKKRETPEMTDKSTVIQRLMAFPLAILLVAFGVTIVLGGHITPGGGFPGGSVIATGYFLTVVIYGLKKTPLRFTHRYLVNLSTIGALIFLLSGVLGLVVTTYYYGTGYYLYNTGVDPYDIIHVGAFGWDNFLDYPDPTHPGILPYLNIGVGLNVLAGLSLIAMFLMEARKDE</sequence>
<evidence type="ECO:0000256" key="2">
    <source>
        <dbReference type="ARBA" id="ARBA00022475"/>
    </source>
</evidence>
<dbReference type="STRING" id="1705564.APG08_00269"/>
<dbReference type="InterPro" id="IPR046806">
    <property type="entry name" value="MrpA_C/MbhE"/>
</dbReference>
<gene>
    <name evidence="9" type="ORF">AMQ22_01965</name>
</gene>
<evidence type="ECO:0000256" key="5">
    <source>
        <dbReference type="ARBA" id="ARBA00023136"/>
    </source>
</evidence>
<evidence type="ECO:0000313" key="10">
    <source>
        <dbReference type="Proteomes" id="UP000075398"/>
    </source>
</evidence>
<evidence type="ECO:0000256" key="6">
    <source>
        <dbReference type="SAM" id="Phobius"/>
    </source>
</evidence>
<feature type="transmembrane region" description="Helical" evidence="6">
    <location>
        <begin position="12"/>
        <end position="30"/>
    </location>
</feature>
<reference evidence="9 10" key="1">
    <citation type="journal article" date="2016" name="ISME J.">
        <title>Chasing the elusive Euryarchaeota class WSA2: genomes reveal a uniquely fastidious methyl-reducing methanogen.</title>
        <authorList>
            <person name="Nobu M.K."/>
            <person name="Narihiro T."/>
            <person name="Kuroda K."/>
            <person name="Mei R."/>
            <person name="Liu W.T."/>
        </authorList>
    </citation>
    <scope>NUCLEOTIDE SEQUENCE [LARGE SCALE GENOMIC DNA]</scope>
    <source>
        <strain evidence="9">U1lsi0528_Bin055</strain>
    </source>
</reference>
<dbReference type="Pfam" id="PF20501">
    <property type="entry name" value="MbhE"/>
    <property type="match status" value="1"/>
</dbReference>
<keyword evidence="4 6" id="KW-1133">Transmembrane helix</keyword>
<dbReference type="PANTHER" id="PTHR33932">
    <property type="entry name" value="NA(+)/H(+) ANTIPORTER SUBUNIT B"/>
    <property type="match status" value="1"/>
</dbReference>
<feature type="domain" description="Na+/H+ antiporter MnhB subunit-related protein" evidence="7">
    <location>
        <begin position="111"/>
        <end position="252"/>
    </location>
</feature>
<evidence type="ECO:0000259" key="7">
    <source>
        <dbReference type="Pfam" id="PF04039"/>
    </source>
</evidence>
<feature type="transmembrane region" description="Helical" evidence="6">
    <location>
        <begin position="140"/>
        <end position="159"/>
    </location>
</feature>
<feature type="transmembrane region" description="Helical" evidence="6">
    <location>
        <begin position="235"/>
        <end position="259"/>
    </location>
</feature>
<evidence type="ECO:0000256" key="4">
    <source>
        <dbReference type="ARBA" id="ARBA00022989"/>
    </source>
</evidence>
<comment type="subcellular location">
    <subcellularLocation>
        <location evidence="1">Cell membrane</location>
        <topology evidence="1">Multi-pass membrane protein</topology>
    </subcellularLocation>
</comment>
<proteinExistence type="predicted"/>
<dbReference type="Pfam" id="PF04039">
    <property type="entry name" value="MnhB"/>
    <property type="match status" value="1"/>
</dbReference>
<feature type="domain" description="MrpA C-terminal/MbhE" evidence="8">
    <location>
        <begin position="12"/>
        <end position="81"/>
    </location>
</feature>
<feature type="transmembrane region" description="Helical" evidence="6">
    <location>
        <begin position="112"/>
        <end position="134"/>
    </location>
</feature>
<evidence type="ECO:0000259" key="8">
    <source>
        <dbReference type="Pfam" id="PF20501"/>
    </source>
</evidence>
<feature type="transmembrane region" description="Helical" evidence="6">
    <location>
        <begin position="171"/>
        <end position="197"/>
    </location>
</feature>
<accession>A0A150IRJ4</accession>
<protein>
    <submittedName>
        <fullName evidence="9">Hydrogenase subunit EhbI</fullName>
    </submittedName>
</protein>
<dbReference type="Proteomes" id="UP000075398">
    <property type="component" value="Unassembled WGS sequence"/>
</dbReference>
<feature type="transmembrane region" description="Helical" evidence="6">
    <location>
        <begin position="73"/>
        <end position="91"/>
    </location>
</feature>
<evidence type="ECO:0000313" key="9">
    <source>
        <dbReference type="EMBL" id="KYC47475.1"/>
    </source>
</evidence>
<keyword evidence="5 6" id="KW-0472">Membrane</keyword>
<keyword evidence="3 6" id="KW-0812">Transmembrane</keyword>
<name>A0A150IRJ4_9EURY</name>
<keyword evidence="2" id="KW-1003">Cell membrane</keyword>
<dbReference type="NCBIfam" id="NF004924">
    <property type="entry name" value="PRK06281.1"/>
    <property type="match status" value="1"/>
</dbReference>
<evidence type="ECO:0000256" key="1">
    <source>
        <dbReference type="ARBA" id="ARBA00004651"/>
    </source>
</evidence>
<dbReference type="PANTHER" id="PTHR33932:SF4">
    <property type="entry name" value="NA(+)_H(+) ANTIPORTER SUBUNIT B"/>
    <property type="match status" value="1"/>
</dbReference>
<dbReference type="InterPro" id="IPR007182">
    <property type="entry name" value="MnhB"/>
</dbReference>
<evidence type="ECO:0000256" key="3">
    <source>
        <dbReference type="ARBA" id="ARBA00022692"/>
    </source>
</evidence>
<comment type="caution">
    <text evidence="9">The sequence shown here is derived from an EMBL/GenBank/DDBJ whole genome shotgun (WGS) entry which is preliminary data.</text>
</comment>
<dbReference type="AlphaFoldDB" id="A0A150IRJ4"/>